<evidence type="ECO:0000313" key="7">
    <source>
        <dbReference type="Proteomes" id="UP001529369"/>
    </source>
</evidence>
<evidence type="ECO:0000256" key="2">
    <source>
        <dbReference type="ARBA" id="ARBA00022840"/>
    </source>
</evidence>
<dbReference type="Pfam" id="PF23562">
    <property type="entry name" value="AMP-binding_C_3"/>
    <property type="match status" value="1"/>
</dbReference>
<dbReference type="InterPro" id="IPR045851">
    <property type="entry name" value="AMP-bd_C_sf"/>
</dbReference>
<comment type="caution">
    <text evidence="6">The sequence shown here is derived from an EMBL/GenBank/DDBJ whole genome shotgun (WGS) entry which is preliminary data.</text>
</comment>
<dbReference type="InterPro" id="IPR000873">
    <property type="entry name" value="AMP-dep_synth/lig_dom"/>
</dbReference>
<dbReference type="Gene3D" id="3.30.300.30">
    <property type="match status" value="1"/>
</dbReference>
<name>A0ABT8A0K7_9PROT</name>
<keyword evidence="2" id="KW-0067">ATP-binding</keyword>
<dbReference type="EMBL" id="JAUFPN010000020">
    <property type="protein sequence ID" value="MDN3563232.1"/>
    <property type="molecule type" value="Genomic_DNA"/>
</dbReference>
<protein>
    <submittedName>
        <fullName evidence="6">AMP-binding protein</fullName>
    </submittedName>
</protein>
<dbReference type="PANTHER" id="PTHR43272:SF33">
    <property type="entry name" value="AMP-BINDING DOMAIN-CONTAINING PROTEIN-RELATED"/>
    <property type="match status" value="1"/>
</dbReference>
<proteinExistence type="predicted"/>
<evidence type="ECO:0000256" key="1">
    <source>
        <dbReference type="ARBA" id="ARBA00022741"/>
    </source>
</evidence>
<dbReference type="Proteomes" id="UP001529369">
    <property type="component" value="Unassembled WGS sequence"/>
</dbReference>
<dbReference type="Gene3D" id="3.40.50.12780">
    <property type="entry name" value="N-terminal domain of ligase-like"/>
    <property type="match status" value="1"/>
</dbReference>
<evidence type="ECO:0000256" key="3">
    <source>
        <dbReference type="ARBA" id="ARBA00024484"/>
    </source>
</evidence>
<dbReference type="PANTHER" id="PTHR43272">
    <property type="entry name" value="LONG-CHAIN-FATTY-ACID--COA LIGASE"/>
    <property type="match status" value="1"/>
</dbReference>
<reference evidence="7" key="1">
    <citation type="journal article" date="2019" name="Int. J. Syst. Evol. Microbiol.">
        <title>The Global Catalogue of Microorganisms (GCM) 10K type strain sequencing project: providing services to taxonomists for standard genome sequencing and annotation.</title>
        <authorList>
            <consortium name="The Broad Institute Genomics Platform"/>
            <consortium name="The Broad Institute Genome Sequencing Center for Infectious Disease"/>
            <person name="Wu L."/>
            <person name="Ma J."/>
        </authorList>
    </citation>
    <scope>NUCLEOTIDE SEQUENCE [LARGE SCALE GENOMIC DNA]</scope>
    <source>
        <strain evidence="7">CECT 7131</strain>
    </source>
</reference>
<feature type="domain" description="AMP-dependent synthetase/ligase" evidence="5">
    <location>
        <begin position="42"/>
        <end position="445"/>
    </location>
</feature>
<evidence type="ECO:0000313" key="6">
    <source>
        <dbReference type="EMBL" id="MDN3563232.1"/>
    </source>
</evidence>
<evidence type="ECO:0000256" key="4">
    <source>
        <dbReference type="SAM" id="MobiDB-lite"/>
    </source>
</evidence>
<sequence length="605" mass="64462">MAERGGRTGPQAGLARTSGRITAGSRSGTPWGSLPWMLLDIARKRPARPMLRHWRDGAWQRLSWGDFALAVASAAAWLRAAGVSPGDRVLLVSESRPEFNIADCALMAIGAVTVPTYTTNTVADHRHILADSGARIAIASTAALAARIAAAAPAPLELLLGFDALPAPGAAGRVAAWPEVLATPGDLPMLLAEVELIPPGRLACLIYTSGTGGTPRGVMLPHRAMLANRDGVAALAERLHLDGTVYLSFLPLSHSYEHTVGVFLLPSLGVEVVYSRGADRIAAEFQEFQPSIVTTVPRLFEVLRTRMLAQLEKEAPFKQKLFRRALALGLKRADRLPLSAWERLQDAVLDRLVRDKVRARFGGRLQALVSGGARLDPDLSGFFIGLGLPLIQGYGQTEAGPVIAVNPPWDNLRQTVGYPLPGVEARLAADGELLVRGALVMDGYWGNPEATAAAIRPAEGDPPGAAPWLHTGDVASIEAAGPDEGRITITDRKRDFIKTLGGDMVSPAKLESLLMAEPEIAQAVVAGEGQAGVVALLVAAEGQAEGIAEAVARVNARLSSIERIRRWTLAPSPFSVENGLLTPTMKVKRRAVLAQYRDEIAATYR</sequence>
<dbReference type="Pfam" id="PF00501">
    <property type="entry name" value="AMP-binding"/>
    <property type="match status" value="1"/>
</dbReference>
<keyword evidence="1" id="KW-0547">Nucleotide-binding</keyword>
<accession>A0ABT8A0K7</accession>
<dbReference type="CDD" id="cd05907">
    <property type="entry name" value="VL_LC_FACS_like"/>
    <property type="match status" value="1"/>
</dbReference>
<dbReference type="RefSeq" id="WP_290314970.1">
    <property type="nucleotide sequence ID" value="NZ_JAUFPN010000020.1"/>
</dbReference>
<keyword evidence="7" id="KW-1185">Reference proteome</keyword>
<feature type="region of interest" description="Disordered" evidence="4">
    <location>
        <begin position="1"/>
        <end position="27"/>
    </location>
</feature>
<gene>
    <name evidence="6" type="ORF">QWZ14_02420</name>
</gene>
<dbReference type="SUPFAM" id="SSF56801">
    <property type="entry name" value="Acetyl-CoA synthetase-like"/>
    <property type="match status" value="1"/>
</dbReference>
<evidence type="ECO:0000259" key="5">
    <source>
        <dbReference type="Pfam" id="PF00501"/>
    </source>
</evidence>
<comment type="catalytic activity">
    <reaction evidence="3">
        <text>a long-chain fatty acid + ATP + CoA = a long-chain fatty acyl-CoA + AMP + diphosphate</text>
        <dbReference type="Rhea" id="RHEA:15421"/>
        <dbReference type="ChEBI" id="CHEBI:30616"/>
        <dbReference type="ChEBI" id="CHEBI:33019"/>
        <dbReference type="ChEBI" id="CHEBI:57287"/>
        <dbReference type="ChEBI" id="CHEBI:57560"/>
        <dbReference type="ChEBI" id="CHEBI:83139"/>
        <dbReference type="ChEBI" id="CHEBI:456215"/>
        <dbReference type="EC" id="6.2.1.3"/>
    </reaction>
    <physiologicalReaction direction="left-to-right" evidence="3">
        <dbReference type="Rhea" id="RHEA:15422"/>
    </physiologicalReaction>
</comment>
<dbReference type="InterPro" id="IPR042099">
    <property type="entry name" value="ANL_N_sf"/>
</dbReference>
<organism evidence="6 7">
    <name type="scientific">Paeniroseomonas aquatica</name>
    <dbReference type="NCBI Taxonomy" id="373043"/>
    <lineage>
        <taxon>Bacteria</taxon>
        <taxon>Pseudomonadati</taxon>
        <taxon>Pseudomonadota</taxon>
        <taxon>Alphaproteobacteria</taxon>
        <taxon>Acetobacterales</taxon>
        <taxon>Acetobacteraceae</taxon>
        <taxon>Paeniroseomonas</taxon>
    </lineage>
</organism>